<dbReference type="STRING" id="92947.BVG79_00929"/>
<dbReference type="CDD" id="cd19607">
    <property type="entry name" value="GTA_TIM-barrel-like"/>
    <property type="match status" value="1"/>
</dbReference>
<accession>A0A1W6NYN1</accession>
<evidence type="ECO:0000259" key="2">
    <source>
        <dbReference type="Pfam" id="PF13550"/>
    </source>
</evidence>
<dbReference type="KEGG" id="kro:BVG79_00929"/>
<evidence type="ECO:0000313" key="5">
    <source>
        <dbReference type="Proteomes" id="UP000242447"/>
    </source>
</evidence>
<evidence type="ECO:0008006" key="6">
    <source>
        <dbReference type="Google" id="ProtNLM"/>
    </source>
</evidence>
<sequence length="1284" mass="137573">MATLVLSAVGAAAGSTIGGGALGLSSMVIGRAVGAVAGRMIDQRLLGGSADPVETGRVDRLRITGASEGAAMARIYGRMRVAGQVIWATNFMETSQTTRAGKGQPGTTAYSYTISLAIALCEGPINGIGRIWADGTEIAPSSMTLRLYHGDATQQPDPRISAVEGPDNAPAYRGTAYVLIEDLDLAPFGNRVPQFNFEVIRNDTTRDDSWAGVVQSVALIPGTGEYALATEPVALHYSYAHQETVNENSPSGKSDLMTSLDQMNTELPRVKSVSLVVSWFGDDLRAGHCTVQPKVEQTPFDAPTQPWRAGGITRAQAATVPRLNDAPVYGGTPGDTSVIQSIRAIRARGQEVMFYPFILMDQQADNTLPNPWTGTEGQPAMPWRGRITTALAPGLPNSPHGTAAADAQVAAFFGTAAPSDFRWDGTRLHYTGPAEWSLRRFILHYAHLCTAAGGVDSFCIGSEMVALTQIRGATGFPAVDALCQLATDVRAILGPDTKISYAADWSEYHGTQPAGTSDKYFHLDPLWAHEAIDFIGIDNYMPLSDWRDGTAHADAAAGAIYNLDYLRSNVAGGEMYDWFYASDESRDAQIRTPITDGYGQEWMWRMKDILGWWSNAHFNRVDGDVGAASPWQPRSKPIRFTEIGCAAIDKGTNQPNKFLDPKSSESALPYYSNGLRDDFIQLQYLRALTQHYADPANNPPSDLYDGPMIEMDYAHVWAWDARPFPWFPARQNLWSDGTNYDRGHWLNGRAGGRALQSLVGEICTGAQMGPVDTSALWGTVHGYALDQVTTGRAALQPLMLSHGFDAVSKDGTFTFQTRHGRPVLTVSPDELVQTDPDTAALILTRQPEAEMAGQVRVSFIAAEGDFATGAADAVLPDARADTVAQSELPLLMTRADAKAAAERWLAESRLARETATLALPPSRGWLQVGDVLRVADMDLRIDQMERGHHLAVTATRVSDTLYQRHDVLADIEQPAAYAPPMPVAATFLDLPSEDGVAAHIALTSATWPGEVVVQSAAAGATPATVARVGSPSVVGETLTPLPAARAGVLDRGPALRVKLISGDLGGASLAALLDGANLAALGDGESDVWEVFQFAGAELVGPQEYALTLRLRGQGGTDGIMPPVWPVGTRFILLDQHVASLPAPPRGVARDWLWGPAQRPTTDRTWRSATRAFAGIALRPYAPCHLRSTRSGGDVTLGWQRRTRSGGDSWDGLDVPLAEDAEAYRLRLLQGGSVLRDVVVGSPAFTYTAAMRTADAASGPITVEVAQLSQAYGAGPALVVDLAL</sequence>
<dbReference type="Gene3D" id="3.20.20.80">
    <property type="entry name" value="Glycosidases"/>
    <property type="match status" value="1"/>
</dbReference>
<dbReference type="RefSeq" id="WP_085785855.1">
    <property type="nucleotide sequence ID" value="NZ_CP019937.1"/>
</dbReference>
<feature type="domain" description="Tip attachment protein J" evidence="2">
    <location>
        <begin position="786"/>
        <end position="945"/>
    </location>
</feature>
<keyword evidence="5" id="KW-1185">Reference proteome</keyword>
<dbReference type="InterPro" id="IPR032876">
    <property type="entry name" value="J_dom"/>
</dbReference>
<dbReference type="Pfam" id="PF23666">
    <property type="entry name" value="Rcc01698_C"/>
    <property type="match status" value="1"/>
</dbReference>
<organism evidence="4 5">
    <name type="scientific">Ketogulonicigenium robustum</name>
    <dbReference type="NCBI Taxonomy" id="92947"/>
    <lineage>
        <taxon>Bacteria</taxon>
        <taxon>Pseudomonadati</taxon>
        <taxon>Pseudomonadota</taxon>
        <taxon>Alphaproteobacteria</taxon>
        <taxon>Rhodobacterales</taxon>
        <taxon>Roseobacteraceae</taxon>
        <taxon>Ketogulonicigenium</taxon>
    </lineage>
</organism>
<dbReference type="InterPro" id="IPR025195">
    <property type="entry name" value="GTA_TIM_dom"/>
</dbReference>
<dbReference type="InterPro" id="IPR056490">
    <property type="entry name" value="Rcc01698_C"/>
</dbReference>
<protein>
    <recommendedName>
        <fullName evidence="6">Host specificity protein</fullName>
    </recommendedName>
</protein>
<proteinExistence type="predicted"/>
<gene>
    <name evidence="4" type="ORF">BVG79_00929</name>
</gene>
<evidence type="ECO:0000259" key="3">
    <source>
        <dbReference type="Pfam" id="PF23666"/>
    </source>
</evidence>
<evidence type="ECO:0000259" key="1">
    <source>
        <dbReference type="Pfam" id="PF13547"/>
    </source>
</evidence>
<dbReference type="Proteomes" id="UP000242447">
    <property type="component" value="Chromosome"/>
</dbReference>
<feature type="domain" description="Rcc01698-like C-terminal" evidence="3">
    <location>
        <begin position="1032"/>
        <end position="1132"/>
    </location>
</feature>
<name>A0A1W6NYN1_9RHOB</name>
<dbReference type="EMBL" id="CP019937">
    <property type="protein sequence ID" value="ARO14281.1"/>
    <property type="molecule type" value="Genomic_DNA"/>
</dbReference>
<dbReference type="Pfam" id="PF13550">
    <property type="entry name" value="Phage-tail_3"/>
    <property type="match status" value="1"/>
</dbReference>
<dbReference type="OrthoDB" id="8445115at2"/>
<feature type="domain" description="GTA TIM-barrel-like" evidence="1">
    <location>
        <begin position="436"/>
        <end position="728"/>
    </location>
</feature>
<evidence type="ECO:0000313" key="4">
    <source>
        <dbReference type="EMBL" id="ARO14281.1"/>
    </source>
</evidence>
<reference evidence="4 5" key="1">
    <citation type="submission" date="2017-02" db="EMBL/GenBank/DDBJ databases">
        <title>Ketogulonicigenium robustum SPU B003 Genome sequencing and assembly.</title>
        <authorList>
            <person name="Li Y."/>
            <person name="Liu L."/>
            <person name="Wang C."/>
            <person name="Zhang M."/>
            <person name="Zhang T."/>
            <person name="Zhang Y."/>
        </authorList>
    </citation>
    <scope>NUCLEOTIDE SEQUENCE [LARGE SCALE GENOMIC DNA]</scope>
    <source>
        <strain evidence="4 5">SPU_B003</strain>
    </source>
</reference>
<dbReference type="Pfam" id="PF13547">
    <property type="entry name" value="GTA_TIM"/>
    <property type="match status" value="1"/>
</dbReference>